<organism evidence="1 2">
    <name type="scientific">Aliiglaciecola lipolytica E3</name>
    <dbReference type="NCBI Taxonomy" id="1127673"/>
    <lineage>
        <taxon>Bacteria</taxon>
        <taxon>Pseudomonadati</taxon>
        <taxon>Pseudomonadota</taxon>
        <taxon>Gammaproteobacteria</taxon>
        <taxon>Alteromonadales</taxon>
        <taxon>Alteromonadaceae</taxon>
        <taxon>Aliiglaciecola</taxon>
    </lineage>
</organism>
<accession>K6YRK6</accession>
<dbReference type="EMBL" id="BAEN01000027">
    <property type="protein sequence ID" value="GAC13955.1"/>
    <property type="molecule type" value="Genomic_DNA"/>
</dbReference>
<keyword evidence="2" id="KW-1185">Reference proteome</keyword>
<protein>
    <submittedName>
        <fullName evidence="1">Uncharacterized protein</fullName>
    </submittedName>
</protein>
<sequence>MRLIKEITFSNNSDFYDVYLFPTGEFASMSKNCKDKMSFIYNYFDYLNISKCFL</sequence>
<dbReference type="AlphaFoldDB" id="K6YRK6"/>
<gene>
    <name evidence="1" type="ORF">GLIP_1314</name>
</gene>
<name>K6YRK6_9ALTE</name>
<dbReference type="STRING" id="1127673.GLIP_1314"/>
<evidence type="ECO:0000313" key="1">
    <source>
        <dbReference type="EMBL" id="GAC13955.1"/>
    </source>
</evidence>
<comment type="caution">
    <text evidence="1">The sequence shown here is derived from an EMBL/GenBank/DDBJ whole genome shotgun (WGS) entry which is preliminary data.</text>
</comment>
<dbReference type="Proteomes" id="UP000006334">
    <property type="component" value="Unassembled WGS sequence"/>
</dbReference>
<proteinExistence type="predicted"/>
<reference evidence="1 2" key="1">
    <citation type="journal article" date="2017" name="Antonie Van Leeuwenhoek">
        <title>Rhizobium rhizosphaerae sp. nov., a novel species isolated from rice rhizosphere.</title>
        <authorList>
            <person name="Zhao J.J."/>
            <person name="Zhang J."/>
            <person name="Zhang R.J."/>
            <person name="Zhang C.W."/>
            <person name="Yin H.Q."/>
            <person name="Zhang X.X."/>
        </authorList>
    </citation>
    <scope>NUCLEOTIDE SEQUENCE [LARGE SCALE GENOMIC DNA]</scope>
    <source>
        <strain evidence="1 2">E3</strain>
    </source>
</reference>
<evidence type="ECO:0000313" key="2">
    <source>
        <dbReference type="Proteomes" id="UP000006334"/>
    </source>
</evidence>